<reference evidence="1" key="1">
    <citation type="submission" date="2014-11" db="EMBL/GenBank/DDBJ databases">
        <authorList>
            <person name="Amaro Gonzalez C."/>
        </authorList>
    </citation>
    <scope>NUCLEOTIDE SEQUENCE</scope>
</reference>
<name>A0A0E9WAV2_ANGAN</name>
<dbReference type="EMBL" id="GBXM01021053">
    <property type="protein sequence ID" value="JAH87524.1"/>
    <property type="molecule type" value="Transcribed_RNA"/>
</dbReference>
<accession>A0A0E9WAV2</accession>
<protein>
    <submittedName>
        <fullName evidence="1">Uncharacterized protein</fullName>
    </submittedName>
</protein>
<reference evidence="1" key="2">
    <citation type="journal article" date="2015" name="Fish Shellfish Immunol.">
        <title>Early steps in the European eel (Anguilla anguilla)-Vibrio vulnificus interaction in the gills: Role of the RtxA13 toxin.</title>
        <authorList>
            <person name="Callol A."/>
            <person name="Pajuelo D."/>
            <person name="Ebbesson L."/>
            <person name="Teles M."/>
            <person name="MacKenzie S."/>
            <person name="Amaro C."/>
        </authorList>
    </citation>
    <scope>NUCLEOTIDE SEQUENCE</scope>
</reference>
<dbReference type="AlphaFoldDB" id="A0A0E9WAV2"/>
<organism evidence="1">
    <name type="scientific">Anguilla anguilla</name>
    <name type="common">European freshwater eel</name>
    <name type="synonym">Muraena anguilla</name>
    <dbReference type="NCBI Taxonomy" id="7936"/>
    <lineage>
        <taxon>Eukaryota</taxon>
        <taxon>Metazoa</taxon>
        <taxon>Chordata</taxon>
        <taxon>Craniata</taxon>
        <taxon>Vertebrata</taxon>
        <taxon>Euteleostomi</taxon>
        <taxon>Actinopterygii</taxon>
        <taxon>Neopterygii</taxon>
        <taxon>Teleostei</taxon>
        <taxon>Anguilliformes</taxon>
        <taxon>Anguillidae</taxon>
        <taxon>Anguilla</taxon>
    </lineage>
</organism>
<sequence>MIKISYGMQICCTQETDFVYKIVTQNLSPGQIVQIGFFSHT</sequence>
<evidence type="ECO:0000313" key="1">
    <source>
        <dbReference type="EMBL" id="JAH87524.1"/>
    </source>
</evidence>
<proteinExistence type="predicted"/>